<proteinExistence type="predicted"/>
<evidence type="ECO:0000313" key="1">
    <source>
        <dbReference type="EMBL" id="CBJ93202.1"/>
    </source>
</evidence>
<reference evidence="1" key="1">
    <citation type="submission" date="2010-02" db="EMBL/GenBank/DDBJ databases">
        <authorList>
            <person name="Genoscope - CEA"/>
        </authorList>
    </citation>
    <scope>NUCLEOTIDE SEQUENCE</scope>
    <source>
        <plasmid evidence="1">VIBNI_pA</plasmid>
    </source>
</reference>
<gene>
    <name evidence="1" type="ORF">VIBNI_0181</name>
</gene>
<geneLocation type="plasmid" evidence="1">
    <name>VIBNI_pA</name>
</geneLocation>
<sequence>MVYYQPLRLWFNIDINDASSQVETTDKQDTNESFRIHGNPLVYISNDDDTDFDFKKVSFLAEKHWLIHL</sequence>
<dbReference type="EMBL" id="FP893246">
    <property type="protein sequence ID" value="CBJ93202.1"/>
    <property type="molecule type" value="Genomic_DNA"/>
</dbReference>
<accession>A0A9P1JLD3</accession>
<keyword evidence="1" id="KW-0614">Plasmid</keyword>
<dbReference type="AlphaFoldDB" id="A0A9P1JLD3"/>
<organism evidence="1">
    <name type="scientific">Vibrio nigripulchritudo</name>
    <dbReference type="NCBI Taxonomy" id="28173"/>
    <lineage>
        <taxon>Bacteria</taxon>
        <taxon>Pseudomonadati</taxon>
        <taxon>Pseudomonadota</taxon>
        <taxon>Gammaproteobacteria</taxon>
        <taxon>Vibrionales</taxon>
        <taxon>Vibrionaceae</taxon>
        <taxon>Vibrio</taxon>
    </lineage>
</organism>
<protein>
    <submittedName>
        <fullName evidence="1">Uncharacterized protein</fullName>
    </submittedName>
</protein>
<name>A0A9P1JLD3_9VIBR</name>